<accession>G9WSQ2</accession>
<dbReference type="RefSeq" id="WP_009537769.1">
    <property type="nucleotide sequence ID" value="NZ_JH414506.1"/>
</dbReference>
<proteinExistence type="predicted"/>
<evidence type="ECO:0000313" key="2">
    <source>
        <dbReference type="Proteomes" id="UP000003527"/>
    </source>
</evidence>
<dbReference type="EMBL" id="AFZD01000006">
    <property type="protein sequence ID" value="EHL13639.1"/>
    <property type="molecule type" value="Genomic_DNA"/>
</dbReference>
<organism evidence="1 2">
    <name type="scientific">Oribacterium asaccharolyticum ACB7</name>
    <dbReference type="NCBI Taxonomy" id="796944"/>
    <lineage>
        <taxon>Bacteria</taxon>
        <taxon>Bacillati</taxon>
        <taxon>Bacillota</taxon>
        <taxon>Clostridia</taxon>
        <taxon>Lachnospirales</taxon>
        <taxon>Lachnospiraceae</taxon>
        <taxon>Oribacterium</taxon>
    </lineage>
</organism>
<comment type="caution">
    <text evidence="1">The sequence shown here is derived from an EMBL/GenBank/DDBJ whole genome shotgun (WGS) entry which is preliminary data.</text>
</comment>
<keyword evidence="2" id="KW-1185">Reference proteome</keyword>
<name>G9WSQ2_9FIRM</name>
<dbReference type="HOGENOM" id="CLU_115419_0_0_9"/>
<evidence type="ECO:0008006" key="3">
    <source>
        <dbReference type="Google" id="ProtNLM"/>
    </source>
</evidence>
<protein>
    <recommendedName>
        <fullName evidence="3">Peptidase C39-like domain-containing protein</fullName>
    </recommendedName>
</protein>
<evidence type="ECO:0000313" key="1">
    <source>
        <dbReference type="EMBL" id="EHL13639.1"/>
    </source>
</evidence>
<sequence length="205" mass="23996">MEKKLDFFYIGDSYGGNQDWCLDHMMQLGGCAAITACDSALYFALHHGKTSLYKGDLEKPDQDEYLYFTEEMKEYLHPRWCGIDKPEIYVEGFTRFLEDKGEKVTMTVLPGTADEREAEERIMEQIEKDLPVPILILNHENPAMEDYVWHWFLLIGYRYEGKNALSEEGRFQVQTLTYSEAKWVDFRSLWNTGREEKGGIILYSL</sequence>
<reference evidence="1 2" key="1">
    <citation type="submission" date="2011-08" db="EMBL/GenBank/DDBJ databases">
        <title>The Genome Sequence of Oribacterium sp. ACB7.</title>
        <authorList>
            <consortium name="The Broad Institute Genome Sequencing Platform"/>
            <person name="Earl A."/>
            <person name="Ward D."/>
            <person name="Feldgarden M."/>
            <person name="Gevers D."/>
            <person name="Sizova M."/>
            <person name="Hazen A."/>
            <person name="Epstein S."/>
            <person name="Young S.K."/>
            <person name="Zeng Q."/>
            <person name="Gargeya S."/>
            <person name="Fitzgerald M."/>
            <person name="Haas B."/>
            <person name="Abouelleil A."/>
            <person name="Alvarado L."/>
            <person name="Arachchi H.M."/>
            <person name="Berlin A."/>
            <person name="Brown A."/>
            <person name="Chapman S.B."/>
            <person name="Chen Z."/>
            <person name="Dunbar C."/>
            <person name="Freedman E."/>
            <person name="Gearin G."/>
            <person name="Gellesch M."/>
            <person name="Goldberg J."/>
            <person name="Griggs A."/>
            <person name="Gujja S."/>
            <person name="Heiman D."/>
            <person name="Howarth C."/>
            <person name="Larson L."/>
            <person name="Lui A."/>
            <person name="MacDonald P.J.P."/>
            <person name="Montmayeur A."/>
            <person name="Murphy C."/>
            <person name="Neiman D."/>
            <person name="Pearson M."/>
            <person name="Priest M."/>
            <person name="Roberts A."/>
            <person name="Saif S."/>
            <person name="Shea T."/>
            <person name="Shenoy N."/>
            <person name="Sisk P."/>
            <person name="Stolte C."/>
            <person name="Sykes S."/>
            <person name="Wortman J."/>
            <person name="Nusbaum C."/>
            <person name="Birren B."/>
        </authorList>
    </citation>
    <scope>NUCLEOTIDE SEQUENCE [LARGE SCALE GENOMIC DNA]</scope>
    <source>
        <strain evidence="1 2">ACB7</strain>
    </source>
</reference>
<dbReference type="Proteomes" id="UP000003527">
    <property type="component" value="Unassembled WGS sequence"/>
</dbReference>
<dbReference type="PATRIC" id="fig|796944.3.peg.638"/>
<gene>
    <name evidence="1" type="ORF">HMPREF9624_02118</name>
</gene>
<dbReference type="AlphaFoldDB" id="G9WSQ2"/>